<keyword evidence="1" id="KW-0812">Transmembrane</keyword>
<keyword evidence="1" id="KW-1133">Transmembrane helix</keyword>
<gene>
    <name evidence="2" type="ORF">Dsin_032035</name>
</gene>
<accession>A0AAD9ZNY3</accession>
<keyword evidence="3" id="KW-1185">Reference proteome</keyword>
<keyword evidence="1" id="KW-0472">Membrane</keyword>
<evidence type="ECO:0000313" key="3">
    <source>
        <dbReference type="Proteomes" id="UP001281410"/>
    </source>
</evidence>
<dbReference type="Proteomes" id="UP001281410">
    <property type="component" value="Unassembled WGS sequence"/>
</dbReference>
<sequence length="136" mass="14754">MRSRPLTIRQFAVCGSVRCVDGLVFGGLGVVWFGGYGLWVYVTVDGGVVLRCGSGDDDGGGVEPVLDGFNGGGGRWKRRRDSAMDPLSEHALEKIMRHLYEKHPMMKFSCTVAEDTDMKVDGVVKFDGINQGLAVI</sequence>
<evidence type="ECO:0000313" key="2">
    <source>
        <dbReference type="EMBL" id="KAK3184749.1"/>
    </source>
</evidence>
<evidence type="ECO:0000256" key="1">
    <source>
        <dbReference type="SAM" id="Phobius"/>
    </source>
</evidence>
<feature type="transmembrane region" description="Helical" evidence="1">
    <location>
        <begin position="20"/>
        <end position="42"/>
    </location>
</feature>
<reference evidence="2" key="1">
    <citation type="journal article" date="2023" name="Plant J.">
        <title>Genome sequences and population genomics provide insights into the demographic history, inbreeding, and mutation load of two 'living fossil' tree species of Dipteronia.</title>
        <authorList>
            <person name="Feng Y."/>
            <person name="Comes H.P."/>
            <person name="Chen J."/>
            <person name="Zhu S."/>
            <person name="Lu R."/>
            <person name="Zhang X."/>
            <person name="Li P."/>
            <person name="Qiu J."/>
            <person name="Olsen K.M."/>
            <person name="Qiu Y."/>
        </authorList>
    </citation>
    <scope>NUCLEOTIDE SEQUENCE</scope>
    <source>
        <strain evidence="2">NBL</strain>
    </source>
</reference>
<proteinExistence type="predicted"/>
<name>A0AAD9ZNY3_9ROSI</name>
<dbReference type="AlphaFoldDB" id="A0AAD9ZNY3"/>
<dbReference type="EMBL" id="JANJYJ010000010">
    <property type="protein sequence ID" value="KAK3184749.1"/>
    <property type="molecule type" value="Genomic_DNA"/>
</dbReference>
<protein>
    <submittedName>
        <fullName evidence="2">Uncharacterized protein</fullName>
    </submittedName>
</protein>
<organism evidence="2 3">
    <name type="scientific">Dipteronia sinensis</name>
    <dbReference type="NCBI Taxonomy" id="43782"/>
    <lineage>
        <taxon>Eukaryota</taxon>
        <taxon>Viridiplantae</taxon>
        <taxon>Streptophyta</taxon>
        <taxon>Embryophyta</taxon>
        <taxon>Tracheophyta</taxon>
        <taxon>Spermatophyta</taxon>
        <taxon>Magnoliopsida</taxon>
        <taxon>eudicotyledons</taxon>
        <taxon>Gunneridae</taxon>
        <taxon>Pentapetalae</taxon>
        <taxon>rosids</taxon>
        <taxon>malvids</taxon>
        <taxon>Sapindales</taxon>
        <taxon>Sapindaceae</taxon>
        <taxon>Hippocastanoideae</taxon>
        <taxon>Acereae</taxon>
        <taxon>Dipteronia</taxon>
    </lineage>
</organism>
<comment type="caution">
    <text evidence="2">The sequence shown here is derived from an EMBL/GenBank/DDBJ whole genome shotgun (WGS) entry which is preliminary data.</text>
</comment>